<sequence length="1406" mass="156983">MSGIPDRFVNNDVVPHFAKNGTALTQEERAAIAKRKGLCVRCGMKTHAVSFFKTSPITNDHVHKGVCIKCNPTSVPAKVLQAYEDGHIPKPKIPTANEVVLDFCEYGRNGFDFGEIYGKNAEQFDSGNFGAVFVCQEKISKLRNAFRSTKKAVKITKPNALDTQKGPILTYNDVEKRCQEIHTLSILQRQPKHANILLLYQFFYEPTTQELHIVTELLGQNLRDWVEDQTSVTENQGKQVARAVLSAIQFIRSRKIVHRSIKEAEFCFKRPNAIDTLTLVDFGLAKVLEDGQFEKAFCGNTGYIAPEIYNHYPYRFEVDMFSFGVMMYKLLSGRRPWPVGPAEEVRGKTVNLEYTIIPEQWKGVSFDGLDFVRKLVAYREERMTTQEALDHKWLERLEAPEDLVPEEDGKPPVLYRGDSNFHVSINARNGHLFGDVYDRSVLCLDKGKFGTVFSCKHTGGAGISSKQSFAVKCTKPWDFDLTGPIVSYDDCEQRCEEIKSLVLLREEAQANHVLELIEFFYDIGTCELEIVTEKLGLNVRQLLDRRGGWFEEQHARAAALVMLRAIRFIHSHNIVHRDIEEANFVFGDSQGNDFESLRLVGFGQSKVLGKSDAATDYCGTLGYVAPEIYTREAYRMGVDLFSFGVLLYRILSGRLPWEAFDEDDYRVKTLSLEFNFNGDTWNNVSDNCKGFIHELLKLQDDRLDVARAFRHRWLASSALKAPPQVEQEPPERSKPPLPKNASAEKTAAKPVNRRFQRPDPPDTLTREDRGTSVELNTRITPSDPSMIAIDNPMPPETLIGQDWATSGELNSKDSFPDSSIPNDDLKRQFATDSQKAALRGATFDRDALPFDLTPEMMTEWKEMFGHLKSQLDPNRNISQYTPIPDQYNNNTQAKVYHRSFEDSFYTTVTVMRMQSQGLGLAGPGIVSEILRAPGKLGASFGGLLLPLVGEMLAFMVDRRNDVSCINKASCFLGCLPAGDGVYLDQFVTKLSAEMVHLHMARQSCAATNKRMLQMESGAMKVTLSTGQHSMVANLKAMVAGWWESAKSRARHFQLLEESVTDADVVVAMAHAGMVAQGLVEHSESIECIRNDQTSEQVASFLLQMMGIMKDDASPNTMPTAQGTGETGFFSDAPKTDTSTSAANLTTAGANTEEYVKPPPVDLHQLLEKVEGFEDLLEKVEGIEGKVEKLERQVDVSDDQNSNRVRQTLQQAQVLDVGVGVSSVPLDTGATTMMGSVDMAVDEQRFGLFGSDNVNHYTQADADRARISELEMENARKEKRIAAMEEQLSAMFDVMNQTNLDGTNKKKLGLAAKMNEKAKATQLAVANAFVGKKKAGKRNDGTASSTRIDEAKTKGKEHFETTRTNGEFVVSGPIKQPIEWLGVEVDDGQFHNDNEEDDDEDGDDASS</sequence>
<feature type="region of interest" description="Disordered" evidence="2">
    <location>
        <begin position="1333"/>
        <end position="1370"/>
    </location>
</feature>
<dbReference type="Pfam" id="PF00069">
    <property type="entry name" value="Pkinase"/>
    <property type="match status" value="2"/>
</dbReference>
<dbReference type="InterPro" id="IPR011009">
    <property type="entry name" value="Kinase-like_dom_sf"/>
</dbReference>
<comment type="caution">
    <text evidence="4">The sequence shown here is derived from an EMBL/GenBank/DDBJ whole genome shotgun (WGS) entry which is preliminary data.</text>
</comment>
<dbReference type="OrthoDB" id="1668230at2759"/>
<protein>
    <submittedName>
        <fullName evidence="4">MAP kinase-activated protein kinase 2</fullName>
    </submittedName>
</protein>
<dbReference type="GO" id="GO:0005524">
    <property type="term" value="F:ATP binding"/>
    <property type="evidence" value="ECO:0007669"/>
    <property type="project" value="InterPro"/>
</dbReference>
<keyword evidence="1" id="KW-0175">Coiled coil</keyword>
<evidence type="ECO:0000256" key="2">
    <source>
        <dbReference type="SAM" id="MobiDB-lite"/>
    </source>
</evidence>
<feature type="compositionally biased region" description="Basic and acidic residues" evidence="2">
    <location>
        <begin position="756"/>
        <end position="771"/>
    </location>
</feature>
<feature type="region of interest" description="Disordered" evidence="2">
    <location>
        <begin position="1382"/>
        <end position="1406"/>
    </location>
</feature>
<evidence type="ECO:0000259" key="3">
    <source>
        <dbReference type="PROSITE" id="PS50011"/>
    </source>
</evidence>
<accession>A0A9N8DVW6</accession>
<keyword evidence="5" id="KW-1185">Reference proteome</keyword>
<dbReference type="InterPro" id="IPR000719">
    <property type="entry name" value="Prot_kinase_dom"/>
</dbReference>
<proteinExistence type="predicted"/>
<evidence type="ECO:0000313" key="5">
    <source>
        <dbReference type="Proteomes" id="UP001153069"/>
    </source>
</evidence>
<keyword evidence="4" id="KW-0808">Transferase</keyword>
<feature type="coiled-coil region" evidence="1">
    <location>
        <begin position="1172"/>
        <end position="1199"/>
    </location>
</feature>
<feature type="region of interest" description="Disordered" evidence="2">
    <location>
        <begin position="720"/>
        <end position="771"/>
    </location>
</feature>
<evidence type="ECO:0000313" key="4">
    <source>
        <dbReference type="EMBL" id="CAB9509957.1"/>
    </source>
</evidence>
<dbReference type="SUPFAM" id="SSF56112">
    <property type="entry name" value="Protein kinase-like (PK-like)"/>
    <property type="match status" value="2"/>
</dbReference>
<feature type="coiled-coil region" evidence="1">
    <location>
        <begin position="1259"/>
        <end position="1286"/>
    </location>
</feature>
<feature type="compositionally biased region" description="Basic and acidic residues" evidence="2">
    <location>
        <begin position="1346"/>
        <end position="1360"/>
    </location>
</feature>
<organism evidence="4 5">
    <name type="scientific">Seminavis robusta</name>
    <dbReference type="NCBI Taxonomy" id="568900"/>
    <lineage>
        <taxon>Eukaryota</taxon>
        <taxon>Sar</taxon>
        <taxon>Stramenopiles</taxon>
        <taxon>Ochrophyta</taxon>
        <taxon>Bacillariophyta</taxon>
        <taxon>Bacillariophyceae</taxon>
        <taxon>Bacillariophycidae</taxon>
        <taxon>Naviculales</taxon>
        <taxon>Naviculaceae</taxon>
        <taxon>Seminavis</taxon>
    </lineage>
</organism>
<keyword evidence="4" id="KW-0418">Kinase</keyword>
<name>A0A9N8DVW6_9STRA</name>
<dbReference type="Gene3D" id="1.10.510.10">
    <property type="entry name" value="Transferase(Phosphotransferase) domain 1"/>
    <property type="match status" value="2"/>
</dbReference>
<dbReference type="Proteomes" id="UP001153069">
    <property type="component" value="Unassembled WGS sequence"/>
</dbReference>
<dbReference type="EMBL" id="CAICTM010000411">
    <property type="protein sequence ID" value="CAB9509957.1"/>
    <property type="molecule type" value="Genomic_DNA"/>
</dbReference>
<dbReference type="PANTHER" id="PTHR24347">
    <property type="entry name" value="SERINE/THREONINE-PROTEIN KINASE"/>
    <property type="match status" value="1"/>
</dbReference>
<evidence type="ECO:0000256" key="1">
    <source>
        <dbReference type="SAM" id="Coils"/>
    </source>
</evidence>
<feature type="domain" description="Protein kinase" evidence="3">
    <location>
        <begin position="118"/>
        <end position="394"/>
    </location>
</feature>
<dbReference type="GO" id="GO:0004672">
    <property type="term" value="F:protein kinase activity"/>
    <property type="evidence" value="ECO:0007669"/>
    <property type="project" value="InterPro"/>
</dbReference>
<feature type="domain" description="Protein kinase" evidence="3">
    <location>
        <begin position="438"/>
        <end position="714"/>
    </location>
</feature>
<feature type="compositionally biased region" description="Acidic residues" evidence="2">
    <location>
        <begin position="1393"/>
        <end position="1406"/>
    </location>
</feature>
<dbReference type="Gene3D" id="3.30.200.20">
    <property type="entry name" value="Phosphorylase Kinase, domain 1"/>
    <property type="match status" value="1"/>
</dbReference>
<dbReference type="PROSITE" id="PS50011">
    <property type="entry name" value="PROTEIN_KINASE_DOM"/>
    <property type="match status" value="2"/>
</dbReference>
<reference evidence="4" key="1">
    <citation type="submission" date="2020-06" db="EMBL/GenBank/DDBJ databases">
        <authorList>
            <consortium name="Plant Systems Biology data submission"/>
        </authorList>
    </citation>
    <scope>NUCLEOTIDE SEQUENCE</scope>
    <source>
        <strain evidence="4">D6</strain>
    </source>
</reference>
<gene>
    <name evidence="4" type="ORF">SEMRO_412_G137870.1</name>
</gene>